<reference evidence="4" key="2">
    <citation type="submission" date="2020-09" db="EMBL/GenBank/DDBJ databases">
        <authorList>
            <person name="Sun Q."/>
            <person name="Zhou Y."/>
        </authorList>
    </citation>
    <scope>NUCLEOTIDE SEQUENCE</scope>
    <source>
        <strain evidence="4">CGMCC 1.15448</strain>
    </source>
</reference>
<keyword evidence="5" id="KW-1185">Reference proteome</keyword>
<organism evidence="4 5">
    <name type="scientific">Puia dinghuensis</name>
    <dbReference type="NCBI Taxonomy" id="1792502"/>
    <lineage>
        <taxon>Bacteria</taxon>
        <taxon>Pseudomonadati</taxon>
        <taxon>Bacteroidota</taxon>
        <taxon>Chitinophagia</taxon>
        <taxon>Chitinophagales</taxon>
        <taxon>Chitinophagaceae</taxon>
        <taxon>Puia</taxon>
    </lineage>
</organism>
<dbReference type="PANTHER" id="PTHR30592:SF1">
    <property type="entry name" value="SULFUR CARRIER PROTEIN FDHD"/>
    <property type="match status" value="1"/>
</dbReference>
<comment type="similarity">
    <text evidence="3">Belongs to the FdhD family.</text>
</comment>
<name>A0A8J2XVJ5_9BACT</name>
<evidence type="ECO:0000256" key="2">
    <source>
        <dbReference type="ARBA" id="ARBA00023150"/>
    </source>
</evidence>
<dbReference type="GO" id="GO:0005737">
    <property type="term" value="C:cytoplasm"/>
    <property type="evidence" value="ECO:0007669"/>
    <property type="project" value="UniProtKB-SubCell"/>
</dbReference>
<protein>
    <recommendedName>
        <fullName evidence="3">Sulfur carrier protein FdhD</fullName>
    </recommendedName>
</protein>
<proteinExistence type="inferred from homology"/>
<dbReference type="GO" id="GO:0097163">
    <property type="term" value="F:sulfur carrier activity"/>
    <property type="evidence" value="ECO:0007669"/>
    <property type="project" value="UniProtKB-UniRule"/>
</dbReference>
<dbReference type="PIRSF" id="PIRSF015626">
    <property type="entry name" value="FdhD"/>
    <property type="match status" value="1"/>
</dbReference>
<dbReference type="InterPro" id="IPR016193">
    <property type="entry name" value="Cytidine_deaminase-like"/>
</dbReference>
<keyword evidence="1 3" id="KW-0963">Cytoplasm</keyword>
<evidence type="ECO:0000256" key="3">
    <source>
        <dbReference type="HAMAP-Rule" id="MF_00187"/>
    </source>
</evidence>
<feature type="binding site" evidence="3">
    <location>
        <begin position="268"/>
        <end position="273"/>
    </location>
    <ligand>
        <name>Mo-bis(molybdopterin guanine dinucleotide)</name>
        <dbReference type="ChEBI" id="CHEBI:60539"/>
    </ligand>
</feature>
<dbReference type="EMBL" id="BMJC01000005">
    <property type="protein sequence ID" value="GGB16980.1"/>
    <property type="molecule type" value="Genomic_DNA"/>
</dbReference>
<dbReference type="PANTHER" id="PTHR30592">
    <property type="entry name" value="FORMATE DEHYDROGENASE"/>
    <property type="match status" value="1"/>
</dbReference>
<comment type="caution">
    <text evidence="4">The sequence shown here is derived from an EMBL/GenBank/DDBJ whole genome shotgun (WGS) entry which is preliminary data.</text>
</comment>
<evidence type="ECO:0000313" key="5">
    <source>
        <dbReference type="Proteomes" id="UP000607559"/>
    </source>
</evidence>
<evidence type="ECO:0000313" key="4">
    <source>
        <dbReference type="EMBL" id="GGB16980.1"/>
    </source>
</evidence>
<dbReference type="Proteomes" id="UP000607559">
    <property type="component" value="Unassembled WGS sequence"/>
</dbReference>
<dbReference type="Pfam" id="PF02634">
    <property type="entry name" value="FdhD-NarQ"/>
    <property type="match status" value="1"/>
</dbReference>
<accession>A0A8J2XVJ5</accession>
<dbReference type="GO" id="GO:0016783">
    <property type="term" value="F:sulfurtransferase activity"/>
    <property type="evidence" value="ECO:0007669"/>
    <property type="project" value="InterPro"/>
</dbReference>
<comment type="function">
    <text evidence="3">Required for formate dehydrogenase (FDH) activity. Acts as a sulfur carrier protein that transfers sulfur from IscS to the molybdenum cofactor prior to its insertion into FDH.</text>
</comment>
<dbReference type="SUPFAM" id="SSF53927">
    <property type="entry name" value="Cytidine deaminase-like"/>
    <property type="match status" value="1"/>
</dbReference>
<dbReference type="GO" id="GO:0006777">
    <property type="term" value="P:Mo-molybdopterin cofactor biosynthetic process"/>
    <property type="evidence" value="ECO:0007669"/>
    <property type="project" value="UniProtKB-UniRule"/>
</dbReference>
<dbReference type="HAMAP" id="MF_00187">
    <property type="entry name" value="FdhD"/>
    <property type="match status" value="1"/>
</dbReference>
<evidence type="ECO:0000256" key="1">
    <source>
        <dbReference type="ARBA" id="ARBA00022490"/>
    </source>
</evidence>
<reference evidence="4" key="1">
    <citation type="journal article" date="2014" name="Int. J. Syst. Evol. Microbiol.">
        <title>Complete genome sequence of Corynebacterium casei LMG S-19264T (=DSM 44701T), isolated from a smear-ripened cheese.</title>
        <authorList>
            <consortium name="US DOE Joint Genome Institute (JGI-PGF)"/>
            <person name="Walter F."/>
            <person name="Albersmeier A."/>
            <person name="Kalinowski J."/>
            <person name="Ruckert C."/>
        </authorList>
    </citation>
    <scope>NUCLEOTIDE SEQUENCE</scope>
    <source>
        <strain evidence="4">CGMCC 1.15448</strain>
    </source>
</reference>
<gene>
    <name evidence="3 4" type="primary">fdhD</name>
    <name evidence="4" type="ORF">GCM10011511_45960</name>
</gene>
<dbReference type="AlphaFoldDB" id="A0A8J2XVJ5"/>
<dbReference type="Gene3D" id="3.40.140.10">
    <property type="entry name" value="Cytidine Deaminase, domain 2"/>
    <property type="match status" value="1"/>
</dbReference>
<dbReference type="InterPro" id="IPR003786">
    <property type="entry name" value="FdhD"/>
</dbReference>
<sequence>MLSGITRLPVRKIAPDSFLEAIDPVVIEEPLAIRLQFGPIAARLEQDISITMRTPGHDEELALGFLFTEGILPATTAASTSSGAIPARTTVTTTSGPNGNTITVSLPASINPDLSKSARHSYTSSSCGVCGKTSLEALNIPGIPNTPDDLSIPASILYDLPALLREGQDLFEITGGLHAAGLFDRQGHLIALREDIGRHNALDKVIGHALQQHWLPMSKTILLLSGRACFELIQKAAMAGIRIVAAVGPPSSLAVRYAEESGITLVGFLRQQRFNIYCGGHRIRF</sequence>
<keyword evidence="2 3" id="KW-0501">Molybdenum cofactor biosynthesis</keyword>
<feature type="active site" description="Cysteine persulfide intermediate" evidence="3">
    <location>
        <position position="127"/>
    </location>
</feature>
<dbReference type="Gene3D" id="3.10.20.10">
    <property type="match status" value="1"/>
</dbReference>
<dbReference type="NCBIfam" id="TIGR00129">
    <property type="entry name" value="fdhD_narQ"/>
    <property type="match status" value="1"/>
</dbReference>
<comment type="subcellular location">
    <subcellularLocation>
        <location evidence="3">Cytoplasm</location>
    </subcellularLocation>
</comment>